<dbReference type="PROSITE" id="PS50928">
    <property type="entry name" value="ABC_TM1"/>
    <property type="match status" value="1"/>
</dbReference>
<dbReference type="InterPro" id="IPR000515">
    <property type="entry name" value="MetI-like"/>
</dbReference>
<dbReference type="InterPro" id="IPR035906">
    <property type="entry name" value="MetI-like_sf"/>
</dbReference>
<dbReference type="Pfam" id="PF00528">
    <property type="entry name" value="BPD_transp_1"/>
    <property type="match status" value="1"/>
</dbReference>
<evidence type="ECO:0000256" key="6">
    <source>
        <dbReference type="ARBA" id="ARBA00023136"/>
    </source>
</evidence>
<evidence type="ECO:0000256" key="3">
    <source>
        <dbReference type="ARBA" id="ARBA00022475"/>
    </source>
</evidence>
<dbReference type="CDD" id="cd06261">
    <property type="entry name" value="TM_PBP2"/>
    <property type="match status" value="1"/>
</dbReference>
<keyword evidence="2 7" id="KW-0813">Transport</keyword>
<keyword evidence="5 7" id="KW-1133">Transmembrane helix</keyword>
<feature type="transmembrane region" description="Helical" evidence="7">
    <location>
        <begin position="55"/>
        <end position="79"/>
    </location>
</feature>
<evidence type="ECO:0000256" key="1">
    <source>
        <dbReference type="ARBA" id="ARBA00004651"/>
    </source>
</evidence>
<dbReference type="EMBL" id="CP058649">
    <property type="protein sequence ID" value="QUI25555.1"/>
    <property type="molecule type" value="Genomic_DNA"/>
</dbReference>
<feature type="transmembrane region" description="Helical" evidence="7">
    <location>
        <begin position="240"/>
        <end position="259"/>
    </location>
</feature>
<gene>
    <name evidence="9" type="ORF">HZI73_01075</name>
</gene>
<comment type="similarity">
    <text evidence="7">Belongs to the binding-protein-dependent transport system permease family.</text>
</comment>
<dbReference type="Gene3D" id="1.10.3720.10">
    <property type="entry name" value="MetI-like"/>
    <property type="match status" value="1"/>
</dbReference>
<keyword evidence="6 7" id="KW-0472">Membrane</keyword>
<protein>
    <submittedName>
        <fullName evidence="9">Carbohydrate ABC transporter permease</fullName>
    </submittedName>
</protein>
<name>A0A8J8SJ33_9FIRM</name>
<feature type="transmembrane region" description="Helical" evidence="7">
    <location>
        <begin position="164"/>
        <end position="189"/>
    </location>
</feature>
<dbReference type="AlphaFoldDB" id="A0A8J8SJ33"/>
<evidence type="ECO:0000256" key="7">
    <source>
        <dbReference type="RuleBase" id="RU363032"/>
    </source>
</evidence>
<dbReference type="PANTHER" id="PTHR43744:SF9">
    <property type="entry name" value="POLYGALACTURONAN_RHAMNOGALACTURONAN TRANSPORT SYSTEM PERMEASE PROTEIN YTCP"/>
    <property type="match status" value="1"/>
</dbReference>
<dbReference type="PANTHER" id="PTHR43744">
    <property type="entry name" value="ABC TRANSPORTER PERMEASE PROTEIN MG189-RELATED-RELATED"/>
    <property type="match status" value="1"/>
</dbReference>
<keyword evidence="10" id="KW-1185">Reference proteome</keyword>
<dbReference type="GO" id="GO:0005886">
    <property type="term" value="C:plasma membrane"/>
    <property type="evidence" value="ECO:0007669"/>
    <property type="project" value="UniProtKB-SubCell"/>
</dbReference>
<evidence type="ECO:0000313" key="10">
    <source>
        <dbReference type="Proteomes" id="UP000683246"/>
    </source>
</evidence>
<keyword evidence="3" id="KW-1003">Cell membrane</keyword>
<evidence type="ECO:0000256" key="5">
    <source>
        <dbReference type="ARBA" id="ARBA00022989"/>
    </source>
</evidence>
<feature type="transmembrane region" description="Helical" evidence="7">
    <location>
        <begin position="91"/>
        <end position="116"/>
    </location>
</feature>
<proteinExistence type="inferred from homology"/>
<dbReference type="KEGG" id="vpy:HZI73_01075"/>
<reference evidence="9" key="1">
    <citation type="submission" date="2020-07" db="EMBL/GenBank/DDBJ databases">
        <title>Vallitalea pronyensis genome.</title>
        <authorList>
            <person name="Postec A."/>
        </authorList>
    </citation>
    <scope>NUCLEOTIDE SEQUENCE</scope>
    <source>
        <strain evidence="9">FatNI3</strain>
    </source>
</reference>
<dbReference type="GO" id="GO:0055085">
    <property type="term" value="P:transmembrane transport"/>
    <property type="evidence" value="ECO:0007669"/>
    <property type="project" value="InterPro"/>
</dbReference>
<feature type="domain" description="ABC transmembrane type-1" evidence="8">
    <location>
        <begin position="56"/>
        <end position="259"/>
    </location>
</feature>
<feature type="transmembrane region" description="Helical" evidence="7">
    <location>
        <begin position="122"/>
        <end position="143"/>
    </location>
</feature>
<evidence type="ECO:0000256" key="2">
    <source>
        <dbReference type="ARBA" id="ARBA00022448"/>
    </source>
</evidence>
<keyword evidence="4 7" id="KW-0812">Transmembrane</keyword>
<sequence length="274" mass="31143">MCFICFIMIYPFYFVFINSINDGYDAMKGGIYWWPRVFSINNYIAVFHNSGLARAFLVTIARTFIATTLHIFFSAMVAFGLCKQGLIGKKIYMMLGIITLFFNGGLIPTFLLINSLGLYNKFIVYIIPTMLNFINVIIFMNFFKQLPIALEESAVVDGASDFRIFTRIILPLSKPVLATIVLFVGVYHWNDYFMGVVYVSDDALRPIQTFFYKIVAENATQALQHQSMGAFGKKITSQSIKYATMIIATLPIICVYPFLQKYFVKGMLIGSIKS</sequence>
<evidence type="ECO:0000313" key="9">
    <source>
        <dbReference type="EMBL" id="QUI25555.1"/>
    </source>
</evidence>
<comment type="subcellular location">
    <subcellularLocation>
        <location evidence="1 7">Cell membrane</location>
        <topology evidence="1 7">Multi-pass membrane protein</topology>
    </subcellularLocation>
</comment>
<dbReference type="Proteomes" id="UP000683246">
    <property type="component" value="Chromosome"/>
</dbReference>
<evidence type="ECO:0000259" key="8">
    <source>
        <dbReference type="PROSITE" id="PS50928"/>
    </source>
</evidence>
<evidence type="ECO:0000256" key="4">
    <source>
        <dbReference type="ARBA" id="ARBA00022692"/>
    </source>
</evidence>
<organism evidence="9 10">
    <name type="scientific">Vallitalea pronyensis</name>
    <dbReference type="NCBI Taxonomy" id="1348613"/>
    <lineage>
        <taxon>Bacteria</taxon>
        <taxon>Bacillati</taxon>
        <taxon>Bacillota</taxon>
        <taxon>Clostridia</taxon>
        <taxon>Lachnospirales</taxon>
        <taxon>Vallitaleaceae</taxon>
        <taxon>Vallitalea</taxon>
    </lineage>
</organism>
<dbReference type="SUPFAM" id="SSF161098">
    <property type="entry name" value="MetI-like"/>
    <property type="match status" value="1"/>
</dbReference>
<accession>A0A8J8SJ33</accession>